<proteinExistence type="predicted"/>
<reference evidence="1 2" key="1">
    <citation type="submission" date="2020-01" db="EMBL/GenBank/DDBJ databases">
        <title>Polyphasic characterisation and genomic insights into a novel alkali tolerant bacterium VR-M41.</title>
        <authorList>
            <person name="Vemuluri V.R."/>
        </authorList>
    </citation>
    <scope>NUCLEOTIDE SEQUENCE [LARGE SCALE GENOMIC DNA]</scope>
    <source>
        <strain evidence="1 2">VR-M41</strain>
    </source>
</reference>
<dbReference type="EMBL" id="JAAFGS010000005">
    <property type="protein sequence ID" value="NGZ76762.1"/>
    <property type="molecule type" value="Genomic_DNA"/>
</dbReference>
<protein>
    <submittedName>
        <fullName evidence="1">Uncharacterized protein</fullName>
    </submittedName>
</protein>
<comment type="caution">
    <text evidence="1">The sequence shown here is derived from an EMBL/GenBank/DDBJ whole genome shotgun (WGS) entry which is preliminary data.</text>
</comment>
<accession>A0ABX0F724</accession>
<dbReference type="Proteomes" id="UP000800303">
    <property type="component" value="Unassembled WGS sequence"/>
</dbReference>
<sequence>MKWVASQPYYQVQREVREGQQRRSVSDRQIDLYHDRVTTHSREFPLGHVFDMSYRRMSGEIGMLYLHTNLGVFSYTVNTDPRPFIDRFKAMPANGSQR</sequence>
<dbReference type="RefSeq" id="WP_166275918.1">
    <property type="nucleotide sequence ID" value="NZ_JAAFGS010000005.1"/>
</dbReference>
<evidence type="ECO:0000313" key="1">
    <source>
        <dbReference type="EMBL" id="NGZ76762.1"/>
    </source>
</evidence>
<name>A0ABX0F724_9BACL</name>
<gene>
    <name evidence="1" type="ORF">GYN08_15665</name>
</gene>
<evidence type="ECO:0000313" key="2">
    <source>
        <dbReference type="Proteomes" id="UP000800303"/>
    </source>
</evidence>
<keyword evidence="2" id="KW-1185">Reference proteome</keyword>
<organism evidence="1 2">
    <name type="scientific">Saccharibacillus alkalitolerans</name>
    <dbReference type="NCBI Taxonomy" id="2705290"/>
    <lineage>
        <taxon>Bacteria</taxon>
        <taxon>Bacillati</taxon>
        <taxon>Bacillota</taxon>
        <taxon>Bacilli</taxon>
        <taxon>Bacillales</taxon>
        <taxon>Paenibacillaceae</taxon>
        <taxon>Saccharibacillus</taxon>
    </lineage>
</organism>